<feature type="compositionally biased region" description="Basic and acidic residues" evidence="1">
    <location>
        <begin position="85"/>
        <end position="101"/>
    </location>
</feature>
<dbReference type="RefSeq" id="WP_345716696.1">
    <property type="nucleotide sequence ID" value="NZ_BAABFP010000005.1"/>
</dbReference>
<evidence type="ECO:0008006" key="4">
    <source>
        <dbReference type="Google" id="ProtNLM"/>
    </source>
</evidence>
<proteinExistence type="predicted"/>
<keyword evidence="3" id="KW-1185">Reference proteome</keyword>
<evidence type="ECO:0000313" key="3">
    <source>
        <dbReference type="Proteomes" id="UP001596189"/>
    </source>
</evidence>
<reference evidence="3" key="1">
    <citation type="journal article" date="2019" name="Int. J. Syst. Evol. Microbiol.">
        <title>The Global Catalogue of Microorganisms (GCM) 10K type strain sequencing project: providing services to taxonomists for standard genome sequencing and annotation.</title>
        <authorList>
            <consortium name="The Broad Institute Genomics Platform"/>
            <consortium name="The Broad Institute Genome Sequencing Center for Infectious Disease"/>
            <person name="Wu L."/>
            <person name="Ma J."/>
        </authorList>
    </citation>
    <scope>NUCLEOTIDE SEQUENCE [LARGE SCALE GENOMIC DNA]</scope>
    <source>
        <strain evidence="3">KACC 14249</strain>
    </source>
</reference>
<comment type="caution">
    <text evidence="2">The sequence shown here is derived from an EMBL/GenBank/DDBJ whole genome shotgun (WGS) entry which is preliminary data.</text>
</comment>
<evidence type="ECO:0000256" key="1">
    <source>
        <dbReference type="SAM" id="MobiDB-lite"/>
    </source>
</evidence>
<organism evidence="2 3">
    <name type="scientific">Angustibacter luteus</name>
    <dbReference type="NCBI Taxonomy" id="658456"/>
    <lineage>
        <taxon>Bacteria</taxon>
        <taxon>Bacillati</taxon>
        <taxon>Actinomycetota</taxon>
        <taxon>Actinomycetes</taxon>
        <taxon>Kineosporiales</taxon>
        <taxon>Kineosporiaceae</taxon>
    </lineage>
</organism>
<accession>A0ABW1J9B2</accession>
<gene>
    <name evidence="2" type="ORF">ACFQDO_01660</name>
</gene>
<dbReference type="Proteomes" id="UP001596189">
    <property type="component" value="Unassembled WGS sequence"/>
</dbReference>
<protein>
    <recommendedName>
        <fullName evidence="4">Secreted protein</fullName>
    </recommendedName>
</protein>
<evidence type="ECO:0000313" key="2">
    <source>
        <dbReference type="EMBL" id="MFC6005822.1"/>
    </source>
</evidence>
<sequence>MRRIFWAVLGAVVGVLVVRKVTKTAQAYTPEGVARGLSGVGEGLREMAQVVRESMAERDAELRLALGVDEGVIDPRQASALIERPMADHSADRAAEADFDRPTNPAHRRTRAS</sequence>
<dbReference type="EMBL" id="JBHSRD010000002">
    <property type="protein sequence ID" value="MFC6005822.1"/>
    <property type="molecule type" value="Genomic_DNA"/>
</dbReference>
<feature type="region of interest" description="Disordered" evidence="1">
    <location>
        <begin position="82"/>
        <end position="113"/>
    </location>
</feature>
<name>A0ABW1J9B2_9ACTN</name>